<keyword evidence="2" id="KW-1185">Reference proteome</keyword>
<evidence type="ECO:0000313" key="2">
    <source>
        <dbReference type="Proteomes" id="UP000017170"/>
    </source>
</evidence>
<dbReference type="EMBL" id="ATAE01000050">
    <property type="protein sequence ID" value="ERN51632.1"/>
    <property type="molecule type" value="Genomic_DNA"/>
</dbReference>
<accession>U6SJR4</accession>
<dbReference type="PATRIC" id="fig|1188261.3.peg.3568"/>
<dbReference type="AlphaFoldDB" id="U6SJR4"/>
<name>U6SJR4_9BACI</name>
<dbReference type="Proteomes" id="UP000017170">
    <property type="component" value="Unassembled WGS sequence"/>
</dbReference>
<sequence>MSINQYLKVLELERALNDLRVSENKLNYELGVKDGMEVWKELKE</sequence>
<proteinExistence type="predicted"/>
<evidence type="ECO:0000313" key="1">
    <source>
        <dbReference type="EMBL" id="ERN51632.1"/>
    </source>
</evidence>
<comment type="caution">
    <text evidence="1">The sequence shown here is derived from an EMBL/GenBank/DDBJ whole genome shotgun (WGS) entry which is preliminary data.</text>
</comment>
<reference evidence="1 2" key="1">
    <citation type="journal article" date="2013" name="Genome Announc.">
        <title>Genome Sequence of the Extreme Obligate Alkaliphile Bacillus marmarensis Strain DSM 21297.</title>
        <authorList>
            <person name="Wernick D.G."/>
            <person name="Choi K.Y."/>
            <person name="Tat C.A."/>
            <person name="Lafontaine Rivera J.G."/>
            <person name="Liao J.C."/>
        </authorList>
    </citation>
    <scope>NUCLEOTIDE SEQUENCE [LARGE SCALE GENOMIC DNA]</scope>
    <source>
        <strain evidence="1 2">DSM 21297</strain>
    </source>
</reference>
<gene>
    <name evidence="1" type="ORF">A33I_20070</name>
</gene>
<organism evidence="1 2">
    <name type="scientific">Alkalihalophilus marmarensis DSM 21297</name>
    <dbReference type="NCBI Taxonomy" id="1188261"/>
    <lineage>
        <taxon>Bacteria</taxon>
        <taxon>Bacillati</taxon>
        <taxon>Bacillota</taxon>
        <taxon>Bacilli</taxon>
        <taxon>Bacillales</taxon>
        <taxon>Bacillaceae</taxon>
        <taxon>Alkalihalophilus</taxon>
    </lineage>
</organism>
<protein>
    <submittedName>
        <fullName evidence="1">Uncharacterized protein</fullName>
    </submittedName>
</protein>